<reference evidence="2" key="1">
    <citation type="journal article" date="2023" name="G3 (Bethesda)">
        <title>A reference genome for the long-term kleptoplast-retaining sea slug Elysia crispata morphotype clarki.</title>
        <authorList>
            <person name="Eastman K.E."/>
            <person name="Pendleton A.L."/>
            <person name="Shaikh M.A."/>
            <person name="Suttiyut T."/>
            <person name="Ogas R."/>
            <person name="Tomko P."/>
            <person name="Gavelis G."/>
            <person name="Widhalm J.R."/>
            <person name="Wisecaver J.H."/>
        </authorList>
    </citation>
    <scope>NUCLEOTIDE SEQUENCE</scope>
    <source>
        <strain evidence="2">ECLA1</strain>
    </source>
</reference>
<sequence>MSRLAESVMTQDPNSDMTRKADEIAQRQQAKNYGDRKAAEGGMADRTDIEMEKRARAVPLNPKPRRMAAPVESYHEIIVEHHRGPCRVSLPYYQRTRPAFSRPGSSYNSAVTQCTCSAGPLTHKYINGCGKVRSLDADDEISFIGFRAGRVPDRCWRLSQFEHDSLPLVLVVLLG</sequence>
<evidence type="ECO:0000313" key="2">
    <source>
        <dbReference type="EMBL" id="KAK3736944.1"/>
    </source>
</evidence>
<dbReference type="EMBL" id="JAWDGP010006680">
    <property type="protein sequence ID" value="KAK3736944.1"/>
    <property type="molecule type" value="Genomic_DNA"/>
</dbReference>
<proteinExistence type="predicted"/>
<evidence type="ECO:0000256" key="1">
    <source>
        <dbReference type="SAM" id="MobiDB-lite"/>
    </source>
</evidence>
<name>A0AAE1CUA5_9GAST</name>
<dbReference type="Proteomes" id="UP001283361">
    <property type="component" value="Unassembled WGS sequence"/>
</dbReference>
<evidence type="ECO:0000313" key="3">
    <source>
        <dbReference type="Proteomes" id="UP001283361"/>
    </source>
</evidence>
<gene>
    <name evidence="2" type="ORF">RRG08_009423</name>
</gene>
<feature type="region of interest" description="Disordered" evidence="1">
    <location>
        <begin position="1"/>
        <end position="49"/>
    </location>
</feature>
<dbReference type="AlphaFoldDB" id="A0AAE1CUA5"/>
<protein>
    <submittedName>
        <fullName evidence="2">Uncharacterized protein</fullName>
    </submittedName>
</protein>
<keyword evidence="3" id="KW-1185">Reference proteome</keyword>
<accession>A0AAE1CUA5</accession>
<comment type="caution">
    <text evidence="2">The sequence shown here is derived from an EMBL/GenBank/DDBJ whole genome shotgun (WGS) entry which is preliminary data.</text>
</comment>
<feature type="compositionally biased region" description="Basic and acidic residues" evidence="1">
    <location>
        <begin position="33"/>
        <end position="49"/>
    </location>
</feature>
<organism evidence="2 3">
    <name type="scientific">Elysia crispata</name>
    <name type="common">lettuce slug</name>
    <dbReference type="NCBI Taxonomy" id="231223"/>
    <lineage>
        <taxon>Eukaryota</taxon>
        <taxon>Metazoa</taxon>
        <taxon>Spiralia</taxon>
        <taxon>Lophotrochozoa</taxon>
        <taxon>Mollusca</taxon>
        <taxon>Gastropoda</taxon>
        <taxon>Heterobranchia</taxon>
        <taxon>Euthyneura</taxon>
        <taxon>Panpulmonata</taxon>
        <taxon>Sacoglossa</taxon>
        <taxon>Placobranchoidea</taxon>
        <taxon>Plakobranchidae</taxon>
        <taxon>Elysia</taxon>
    </lineage>
</organism>